<name>A0AAN9A3A8_HALRR</name>
<comment type="similarity">
    <text evidence="2">Belongs to the SLC13A/DASS transporter (TC 2.A.47) family. NADC subfamily.</text>
</comment>
<evidence type="ECO:0000256" key="4">
    <source>
        <dbReference type="ARBA" id="ARBA00022989"/>
    </source>
</evidence>
<dbReference type="Proteomes" id="UP001381693">
    <property type="component" value="Unassembled WGS sequence"/>
</dbReference>
<evidence type="ECO:0000313" key="7">
    <source>
        <dbReference type="Proteomes" id="UP001381693"/>
    </source>
</evidence>
<accession>A0AAN9A3A8</accession>
<reference evidence="6 7" key="1">
    <citation type="submission" date="2023-11" db="EMBL/GenBank/DDBJ databases">
        <title>Halocaridina rubra genome assembly.</title>
        <authorList>
            <person name="Smith C."/>
        </authorList>
    </citation>
    <scope>NUCLEOTIDE SEQUENCE [LARGE SCALE GENOMIC DNA]</scope>
    <source>
        <strain evidence="6">EP-1</strain>
        <tissue evidence="6">Whole</tissue>
    </source>
</reference>
<dbReference type="GO" id="GO:0015137">
    <property type="term" value="F:citrate transmembrane transporter activity"/>
    <property type="evidence" value="ECO:0007669"/>
    <property type="project" value="TreeGrafter"/>
</dbReference>
<dbReference type="PANTHER" id="PTHR10283">
    <property type="entry name" value="SOLUTE CARRIER FAMILY 13 MEMBER"/>
    <property type="match status" value="1"/>
</dbReference>
<keyword evidence="3" id="KW-0812">Transmembrane</keyword>
<evidence type="ECO:0000256" key="5">
    <source>
        <dbReference type="ARBA" id="ARBA00023136"/>
    </source>
</evidence>
<dbReference type="AlphaFoldDB" id="A0AAN9A3A8"/>
<evidence type="ECO:0000256" key="3">
    <source>
        <dbReference type="ARBA" id="ARBA00022692"/>
    </source>
</evidence>
<keyword evidence="4" id="KW-1133">Transmembrane helix</keyword>
<dbReference type="GO" id="GO:0015141">
    <property type="term" value="F:succinate transmembrane transporter activity"/>
    <property type="evidence" value="ECO:0007669"/>
    <property type="project" value="TreeGrafter"/>
</dbReference>
<comment type="subcellular location">
    <subcellularLocation>
        <location evidence="1">Membrane</location>
        <topology evidence="1">Multi-pass membrane protein</topology>
    </subcellularLocation>
</comment>
<keyword evidence="5" id="KW-0472">Membrane</keyword>
<evidence type="ECO:0000313" key="6">
    <source>
        <dbReference type="EMBL" id="KAK7067987.1"/>
    </source>
</evidence>
<comment type="caution">
    <text evidence="6">The sequence shown here is derived from an EMBL/GenBank/DDBJ whole genome shotgun (WGS) entry which is preliminary data.</text>
</comment>
<sequence length="73" mass="8149">MATYWVTEALPLCVTSLIPVFLFPLLGILSTKAVCEVYLKDTTIKFLGGLMMAVAVEHCNLHKRIALITILWI</sequence>
<dbReference type="Pfam" id="PF00939">
    <property type="entry name" value="Na_sulph_symp"/>
    <property type="match status" value="1"/>
</dbReference>
<dbReference type="InterPro" id="IPR001898">
    <property type="entry name" value="SLC13A/DASS"/>
</dbReference>
<proteinExistence type="inferred from homology"/>
<dbReference type="PANTHER" id="PTHR10283:SF82">
    <property type="entry name" value="SOLUTE CARRIER FAMILY 13 MEMBER 2"/>
    <property type="match status" value="1"/>
</dbReference>
<keyword evidence="7" id="KW-1185">Reference proteome</keyword>
<evidence type="ECO:0000256" key="1">
    <source>
        <dbReference type="ARBA" id="ARBA00004141"/>
    </source>
</evidence>
<gene>
    <name evidence="6" type="ORF">SK128_016369</name>
</gene>
<protein>
    <submittedName>
        <fullName evidence="6">Uncharacterized protein</fullName>
    </submittedName>
</protein>
<feature type="non-terminal residue" evidence="6">
    <location>
        <position position="73"/>
    </location>
</feature>
<dbReference type="GO" id="GO:0005886">
    <property type="term" value="C:plasma membrane"/>
    <property type="evidence" value="ECO:0007669"/>
    <property type="project" value="TreeGrafter"/>
</dbReference>
<dbReference type="EMBL" id="JAXCGZ010017521">
    <property type="protein sequence ID" value="KAK7067987.1"/>
    <property type="molecule type" value="Genomic_DNA"/>
</dbReference>
<organism evidence="6 7">
    <name type="scientific">Halocaridina rubra</name>
    <name type="common">Hawaiian red shrimp</name>
    <dbReference type="NCBI Taxonomy" id="373956"/>
    <lineage>
        <taxon>Eukaryota</taxon>
        <taxon>Metazoa</taxon>
        <taxon>Ecdysozoa</taxon>
        <taxon>Arthropoda</taxon>
        <taxon>Crustacea</taxon>
        <taxon>Multicrustacea</taxon>
        <taxon>Malacostraca</taxon>
        <taxon>Eumalacostraca</taxon>
        <taxon>Eucarida</taxon>
        <taxon>Decapoda</taxon>
        <taxon>Pleocyemata</taxon>
        <taxon>Caridea</taxon>
        <taxon>Atyoidea</taxon>
        <taxon>Atyidae</taxon>
        <taxon>Halocaridina</taxon>
    </lineage>
</organism>
<evidence type="ECO:0000256" key="2">
    <source>
        <dbReference type="ARBA" id="ARBA00006772"/>
    </source>
</evidence>